<dbReference type="EMBL" id="JBHSBI010000016">
    <property type="protein sequence ID" value="MFC4011600.1"/>
    <property type="molecule type" value="Genomic_DNA"/>
</dbReference>
<dbReference type="Pfam" id="PF13340">
    <property type="entry name" value="DUF4096"/>
    <property type="match status" value="1"/>
</dbReference>
<reference evidence="5" key="1">
    <citation type="journal article" date="2019" name="Int. J. Syst. Evol. Microbiol.">
        <title>The Global Catalogue of Microorganisms (GCM) 10K type strain sequencing project: providing services to taxonomists for standard genome sequencing and annotation.</title>
        <authorList>
            <consortium name="The Broad Institute Genomics Platform"/>
            <consortium name="The Broad Institute Genome Sequencing Center for Infectious Disease"/>
            <person name="Wu L."/>
            <person name="Ma J."/>
        </authorList>
    </citation>
    <scope>NUCLEOTIDE SEQUENCE [LARGE SCALE GENOMIC DNA]</scope>
    <source>
        <strain evidence="5">TBRC 1276</strain>
    </source>
</reference>
<dbReference type="InterPro" id="IPR025161">
    <property type="entry name" value="IS402-like_dom"/>
</dbReference>
<dbReference type="PANTHER" id="PTHR30007:SF0">
    <property type="entry name" value="TRANSPOSASE"/>
    <property type="match status" value="1"/>
</dbReference>
<gene>
    <name evidence="4" type="ORF">ACFOY2_30520</name>
</gene>
<dbReference type="InterPro" id="IPR002559">
    <property type="entry name" value="Transposase_11"/>
</dbReference>
<dbReference type="RefSeq" id="WP_379531540.1">
    <property type="nucleotide sequence ID" value="NZ_JBHSBI010000016.1"/>
</dbReference>
<feature type="domain" description="Insertion element IS402-like" evidence="3">
    <location>
        <begin position="11"/>
        <end position="83"/>
    </location>
</feature>
<accession>A0ABV8GCB5</accession>
<evidence type="ECO:0000313" key="5">
    <source>
        <dbReference type="Proteomes" id="UP001595851"/>
    </source>
</evidence>
<organism evidence="4 5">
    <name type="scientific">Nonomuraea purpurea</name>
    <dbReference type="NCBI Taxonomy" id="1849276"/>
    <lineage>
        <taxon>Bacteria</taxon>
        <taxon>Bacillati</taxon>
        <taxon>Actinomycetota</taxon>
        <taxon>Actinomycetes</taxon>
        <taxon>Streptosporangiales</taxon>
        <taxon>Streptosporangiaceae</taxon>
        <taxon>Nonomuraea</taxon>
    </lineage>
</organism>
<sequence>MVPRRSYPTDLSDREWEVLAPLVPAPKLGGRPAVHERREIVNALAYWVRAGCAWRLSPHDLPPWQTVYHYWRTWRIEGRWEQILARVRVRERDRVGGGRDPTPSAGIIDSQSVRATDRGGLHGYDGGKKVSGVKRHLLVDTLRSWPASSSSERRAVLCMLRPWRGPACAPECPARSAGPPV</sequence>
<dbReference type="PANTHER" id="PTHR30007">
    <property type="entry name" value="PHP DOMAIN PROTEIN"/>
    <property type="match status" value="1"/>
</dbReference>
<evidence type="ECO:0000259" key="2">
    <source>
        <dbReference type="Pfam" id="PF01609"/>
    </source>
</evidence>
<proteinExistence type="predicted"/>
<evidence type="ECO:0000259" key="3">
    <source>
        <dbReference type="Pfam" id="PF13340"/>
    </source>
</evidence>
<evidence type="ECO:0000313" key="4">
    <source>
        <dbReference type="EMBL" id="MFC4011600.1"/>
    </source>
</evidence>
<dbReference type="Pfam" id="PF01609">
    <property type="entry name" value="DDE_Tnp_1"/>
    <property type="match status" value="1"/>
</dbReference>
<dbReference type="Proteomes" id="UP001595851">
    <property type="component" value="Unassembled WGS sequence"/>
</dbReference>
<comment type="caution">
    <text evidence="4">The sequence shown here is derived from an EMBL/GenBank/DDBJ whole genome shotgun (WGS) entry which is preliminary data.</text>
</comment>
<protein>
    <submittedName>
        <fullName evidence="4">Transposase</fullName>
    </submittedName>
</protein>
<feature type="region of interest" description="Disordered" evidence="1">
    <location>
        <begin position="93"/>
        <end position="112"/>
    </location>
</feature>
<feature type="domain" description="Transposase IS4-like" evidence="2">
    <location>
        <begin position="102"/>
        <end position="142"/>
    </location>
</feature>
<keyword evidence="5" id="KW-1185">Reference proteome</keyword>
<evidence type="ECO:0000256" key="1">
    <source>
        <dbReference type="SAM" id="MobiDB-lite"/>
    </source>
</evidence>
<name>A0ABV8GCB5_9ACTN</name>